<reference evidence="4" key="1">
    <citation type="journal article" date="2019" name="Int. J. Syst. Evol. Microbiol.">
        <title>The Global Catalogue of Microorganisms (GCM) 10K type strain sequencing project: providing services to taxonomists for standard genome sequencing and annotation.</title>
        <authorList>
            <consortium name="The Broad Institute Genomics Platform"/>
            <consortium name="The Broad Institute Genome Sequencing Center for Infectious Disease"/>
            <person name="Wu L."/>
            <person name="Ma J."/>
        </authorList>
    </citation>
    <scope>NUCLEOTIDE SEQUENCE [LARGE SCALE GENOMIC DNA]</scope>
    <source>
        <strain evidence="4">CGMCC 1.12286</strain>
    </source>
</reference>
<evidence type="ECO:0000259" key="2">
    <source>
        <dbReference type="Pfam" id="PF12638"/>
    </source>
</evidence>
<evidence type="ECO:0000313" key="4">
    <source>
        <dbReference type="Proteomes" id="UP001597079"/>
    </source>
</evidence>
<sequence>MEKRKSPKFRPQKLHTVMLEGVTPDAPVENRHYTLTHSDRTGDLFLSIGLDYNQAQLSGLYTRYMRDEVLAQWLTTETSDGRIFELHAYVHVSGGRVHGRAKSRNQVFIRELPLALITIHYGDQILIKQFPELEKAAVYVHFESEDEKYHRIEPWGTWKDYEFIQPVGMRR</sequence>
<dbReference type="Proteomes" id="UP001597079">
    <property type="component" value="Unassembled WGS sequence"/>
</dbReference>
<dbReference type="PANTHER" id="PTHR31750">
    <property type="entry name" value="PROTEIN STAY-GREEN 1, CHLOROPLASTIC-RELATED"/>
    <property type="match status" value="1"/>
</dbReference>
<comment type="caution">
    <text evidence="3">The sequence shown here is derived from an EMBL/GenBank/DDBJ whole genome shotgun (WGS) entry which is preliminary data.</text>
</comment>
<gene>
    <name evidence="3" type="ORF">ACFSB2_00880</name>
</gene>
<dbReference type="Pfam" id="PF12638">
    <property type="entry name" value="Staygreen"/>
    <property type="match status" value="1"/>
</dbReference>
<dbReference type="PANTHER" id="PTHR31750:SF4">
    <property type="entry name" value="LP06106P"/>
    <property type="match status" value="1"/>
</dbReference>
<evidence type="ECO:0000313" key="3">
    <source>
        <dbReference type="EMBL" id="MFD1673275.1"/>
    </source>
</evidence>
<evidence type="ECO:0000256" key="1">
    <source>
        <dbReference type="ARBA" id="ARBA00022946"/>
    </source>
</evidence>
<dbReference type="EMBL" id="JBHUCX010000004">
    <property type="protein sequence ID" value="MFD1673275.1"/>
    <property type="molecule type" value="Genomic_DNA"/>
</dbReference>
<organism evidence="3 4">
    <name type="scientific">Alicyclobacillus fodiniaquatilis</name>
    <dbReference type="NCBI Taxonomy" id="1661150"/>
    <lineage>
        <taxon>Bacteria</taxon>
        <taxon>Bacillati</taxon>
        <taxon>Bacillota</taxon>
        <taxon>Bacilli</taxon>
        <taxon>Bacillales</taxon>
        <taxon>Alicyclobacillaceae</taxon>
        <taxon>Alicyclobacillus</taxon>
    </lineage>
</organism>
<keyword evidence="4" id="KW-1185">Reference proteome</keyword>
<feature type="domain" description="Staygreen protein" evidence="2">
    <location>
        <begin position="8"/>
        <end position="161"/>
    </location>
</feature>
<protein>
    <submittedName>
        <fullName evidence="3">Staygreen family protein</fullName>
    </submittedName>
</protein>
<dbReference type="RefSeq" id="WP_377940633.1">
    <property type="nucleotide sequence ID" value="NZ_JBHUCX010000004.1"/>
</dbReference>
<name>A0ABW4JBG0_9BACL</name>
<accession>A0ABW4JBG0</accession>
<keyword evidence="1" id="KW-0809">Transit peptide</keyword>
<dbReference type="InterPro" id="IPR024438">
    <property type="entry name" value="Staygreen"/>
</dbReference>
<proteinExistence type="predicted"/>